<reference evidence="2" key="1">
    <citation type="submission" date="2018-06" db="EMBL/GenBank/DDBJ databases">
        <authorList>
            <person name="Zhirakovskaya E."/>
        </authorList>
    </citation>
    <scope>NUCLEOTIDE SEQUENCE</scope>
</reference>
<evidence type="ECO:0008006" key="3">
    <source>
        <dbReference type="Google" id="ProtNLM"/>
    </source>
</evidence>
<evidence type="ECO:0000256" key="1">
    <source>
        <dbReference type="SAM" id="MobiDB-lite"/>
    </source>
</evidence>
<feature type="compositionally biased region" description="Polar residues" evidence="1">
    <location>
        <begin position="139"/>
        <end position="148"/>
    </location>
</feature>
<sequence length="205" mass="23556">MRRILAILVLSAFATGCVKEQSYAERLSNNKNPMTALHADATSTRYEAEYWKKQKLLNSKTWVNAIAFCKWHDDYTNCYAVNEVYGPHTELKSIAKKLNKSKPVSKEDAKEAQSWTEVESRQKKADELAVQKDKKEALNGSNDANNTEISEEEKAKLAKIQSEQSRIKKLSKVKKKTSKSQRAKRKRKKKRARRKHKKSKTAKKA</sequence>
<feature type="region of interest" description="Disordered" evidence="1">
    <location>
        <begin position="99"/>
        <end position="205"/>
    </location>
</feature>
<accession>A0A3B0Y4D2</accession>
<gene>
    <name evidence="2" type="ORF">MNBD_GAMMA12-24</name>
</gene>
<proteinExistence type="predicted"/>
<dbReference type="PROSITE" id="PS51257">
    <property type="entry name" value="PROKAR_LIPOPROTEIN"/>
    <property type="match status" value="1"/>
</dbReference>
<evidence type="ECO:0000313" key="2">
    <source>
        <dbReference type="EMBL" id="VAW71700.1"/>
    </source>
</evidence>
<feature type="compositionally biased region" description="Basic residues" evidence="1">
    <location>
        <begin position="167"/>
        <end position="205"/>
    </location>
</feature>
<dbReference type="EMBL" id="UOFL01000028">
    <property type="protein sequence ID" value="VAW71700.1"/>
    <property type="molecule type" value="Genomic_DNA"/>
</dbReference>
<name>A0A3B0Y4D2_9ZZZZ</name>
<protein>
    <recommendedName>
        <fullName evidence="3">Lipoprotein</fullName>
    </recommendedName>
</protein>
<feature type="compositionally biased region" description="Basic and acidic residues" evidence="1">
    <location>
        <begin position="118"/>
        <end position="137"/>
    </location>
</feature>
<organism evidence="2">
    <name type="scientific">hydrothermal vent metagenome</name>
    <dbReference type="NCBI Taxonomy" id="652676"/>
    <lineage>
        <taxon>unclassified sequences</taxon>
        <taxon>metagenomes</taxon>
        <taxon>ecological metagenomes</taxon>
    </lineage>
</organism>
<dbReference type="AlphaFoldDB" id="A0A3B0Y4D2"/>